<sequence length="240" mass="28455">MIGKIFDNAFRIRTYNRFVCFIIGGAFTYSLANPDIDTVYEFFPIFKQNKYAYLTFLEVNENHSKVFEEKLKDLCRFCQKQPGYLYTKIIKRKNNLDNLSKYIIVSTWLKSENYLLACNRMYGQILINNIQSYANYNSYLYRIVVDDSDYLPPLRLTDLNSLKSIPQSLKPIKPTRFQQMRARIEVTTAEKMKVDIGDWLINITYKIPSNNTEKIKSIDIYSMTFPNTELEEFKEYLLED</sequence>
<organism evidence="1 2">
    <name type="scientific">Plasmodium brasilianum</name>
    <dbReference type="NCBI Taxonomy" id="5824"/>
    <lineage>
        <taxon>Eukaryota</taxon>
        <taxon>Sar</taxon>
        <taxon>Alveolata</taxon>
        <taxon>Apicomplexa</taxon>
        <taxon>Aconoidasida</taxon>
        <taxon>Haemosporida</taxon>
        <taxon>Plasmodiidae</taxon>
        <taxon>Plasmodium</taxon>
        <taxon>Plasmodium (Plasmodium)</taxon>
    </lineage>
</organism>
<name>A0ACB9Y2H0_PLABR</name>
<protein>
    <submittedName>
        <fullName evidence="1">Uncharacterized protein</fullName>
    </submittedName>
</protein>
<keyword evidence="2" id="KW-1185">Reference proteome</keyword>
<dbReference type="EMBL" id="CM043782">
    <property type="protein sequence ID" value="KAI4834873.1"/>
    <property type="molecule type" value="Genomic_DNA"/>
</dbReference>
<accession>A0ACB9Y2H0</accession>
<comment type="caution">
    <text evidence="1">The sequence shown here is derived from an EMBL/GenBank/DDBJ whole genome shotgun (WGS) entry which is preliminary data.</text>
</comment>
<dbReference type="Proteomes" id="UP001056978">
    <property type="component" value="Chromosome 14"/>
</dbReference>
<evidence type="ECO:0000313" key="2">
    <source>
        <dbReference type="Proteomes" id="UP001056978"/>
    </source>
</evidence>
<reference evidence="1" key="1">
    <citation type="submission" date="2022-06" db="EMBL/GenBank/DDBJ databases">
        <title>The First Complete Genome of the Simian Malaria Parasite Plasmodium brasilianum.</title>
        <authorList>
            <person name="Bajic M."/>
            <person name="Ravishankar S."/>
        </authorList>
    </citation>
    <scope>NUCLEOTIDE SEQUENCE</scope>
    <source>
        <strain evidence="1">Bolivian I</strain>
    </source>
</reference>
<gene>
    <name evidence="1" type="ORF">MKS88_005552</name>
</gene>
<proteinExistence type="predicted"/>
<evidence type="ECO:0000313" key="1">
    <source>
        <dbReference type="EMBL" id="KAI4834873.1"/>
    </source>
</evidence>